<evidence type="ECO:0000313" key="4">
    <source>
        <dbReference type="EMBL" id="KAK3298443.1"/>
    </source>
</evidence>
<dbReference type="RefSeq" id="XP_062661957.1">
    <property type="nucleotide sequence ID" value="XM_062807898.1"/>
</dbReference>
<proteinExistence type="predicted"/>
<gene>
    <name evidence="4" type="ORF">B0H64DRAFT_471728</name>
</gene>
<dbReference type="EMBL" id="JAUEPN010000002">
    <property type="protein sequence ID" value="KAK3298443.1"/>
    <property type="molecule type" value="Genomic_DNA"/>
</dbReference>
<dbReference type="InterPro" id="IPR056637">
    <property type="entry name" value="DUF7735"/>
</dbReference>
<feature type="signal peptide" evidence="2">
    <location>
        <begin position="1"/>
        <end position="20"/>
    </location>
</feature>
<keyword evidence="5" id="KW-1185">Reference proteome</keyword>
<reference evidence="4" key="2">
    <citation type="submission" date="2023-06" db="EMBL/GenBank/DDBJ databases">
        <authorList>
            <consortium name="Lawrence Berkeley National Laboratory"/>
            <person name="Haridas S."/>
            <person name="Hensen N."/>
            <person name="Bonometti L."/>
            <person name="Westerberg I."/>
            <person name="Brannstrom I.O."/>
            <person name="Guillou S."/>
            <person name="Cros-Aarteil S."/>
            <person name="Calhoun S."/>
            <person name="Kuo A."/>
            <person name="Mondo S."/>
            <person name="Pangilinan J."/>
            <person name="Riley R."/>
            <person name="Labutti K."/>
            <person name="Andreopoulos B."/>
            <person name="Lipzen A."/>
            <person name="Chen C."/>
            <person name="Yanf M."/>
            <person name="Daum C."/>
            <person name="Ng V."/>
            <person name="Clum A."/>
            <person name="Steindorff A."/>
            <person name="Ohm R."/>
            <person name="Martin F."/>
            <person name="Silar P."/>
            <person name="Natvig D."/>
            <person name="Lalanne C."/>
            <person name="Gautier V."/>
            <person name="Ament-Velasquez S.L."/>
            <person name="Kruys A."/>
            <person name="Hutchinson M.I."/>
            <person name="Powell A.J."/>
            <person name="Barry K."/>
            <person name="Miller A.N."/>
            <person name="Grigoriev I.V."/>
            <person name="Debuchy R."/>
            <person name="Gladieux P."/>
            <person name="Thoren M.H."/>
            <person name="Johannesson H."/>
        </authorList>
    </citation>
    <scope>NUCLEOTIDE SEQUENCE</scope>
    <source>
        <strain evidence="4">CBS 168.71</strain>
    </source>
</reference>
<accession>A0AAE0LUX7</accession>
<feature type="domain" description="DUF7735" evidence="3">
    <location>
        <begin position="35"/>
        <end position="176"/>
    </location>
</feature>
<evidence type="ECO:0000313" key="5">
    <source>
        <dbReference type="Proteomes" id="UP001278766"/>
    </source>
</evidence>
<feature type="region of interest" description="Disordered" evidence="1">
    <location>
        <begin position="180"/>
        <end position="214"/>
    </location>
</feature>
<reference evidence="4" key="1">
    <citation type="journal article" date="2023" name="Mol. Phylogenet. Evol.">
        <title>Genome-scale phylogeny and comparative genomics of the fungal order Sordariales.</title>
        <authorList>
            <person name="Hensen N."/>
            <person name="Bonometti L."/>
            <person name="Westerberg I."/>
            <person name="Brannstrom I.O."/>
            <person name="Guillou S."/>
            <person name="Cros-Aarteil S."/>
            <person name="Calhoun S."/>
            <person name="Haridas S."/>
            <person name="Kuo A."/>
            <person name="Mondo S."/>
            <person name="Pangilinan J."/>
            <person name="Riley R."/>
            <person name="LaButti K."/>
            <person name="Andreopoulos B."/>
            <person name="Lipzen A."/>
            <person name="Chen C."/>
            <person name="Yan M."/>
            <person name="Daum C."/>
            <person name="Ng V."/>
            <person name="Clum A."/>
            <person name="Steindorff A."/>
            <person name="Ohm R.A."/>
            <person name="Martin F."/>
            <person name="Silar P."/>
            <person name="Natvig D.O."/>
            <person name="Lalanne C."/>
            <person name="Gautier V."/>
            <person name="Ament-Velasquez S.L."/>
            <person name="Kruys A."/>
            <person name="Hutchinson M.I."/>
            <person name="Powell A.J."/>
            <person name="Barry K."/>
            <person name="Miller A.N."/>
            <person name="Grigoriev I.V."/>
            <person name="Debuchy R."/>
            <person name="Gladieux P."/>
            <person name="Hiltunen Thoren M."/>
            <person name="Johannesson H."/>
        </authorList>
    </citation>
    <scope>NUCLEOTIDE SEQUENCE</scope>
    <source>
        <strain evidence="4">CBS 168.71</strain>
    </source>
</reference>
<evidence type="ECO:0000256" key="2">
    <source>
        <dbReference type="SAM" id="SignalP"/>
    </source>
</evidence>
<name>A0AAE0LUX7_9PEZI</name>
<dbReference type="Pfam" id="PF24870">
    <property type="entry name" value="DUF7735"/>
    <property type="match status" value="1"/>
</dbReference>
<evidence type="ECO:0000256" key="1">
    <source>
        <dbReference type="SAM" id="MobiDB-lite"/>
    </source>
</evidence>
<feature type="chain" id="PRO_5041936098" description="DUF7735 domain-containing protein" evidence="2">
    <location>
        <begin position="21"/>
        <end position="321"/>
    </location>
</feature>
<protein>
    <recommendedName>
        <fullName evidence="3">DUF7735 domain-containing protein</fullName>
    </recommendedName>
</protein>
<keyword evidence="2" id="KW-0732">Signal</keyword>
<dbReference type="GeneID" id="87844846"/>
<evidence type="ECO:0000259" key="3">
    <source>
        <dbReference type="Pfam" id="PF24870"/>
    </source>
</evidence>
<dbReference type="Proteomes" id="UP001278766">
    <property type="component" value="Unassembled WGS sequence"/>
</dbReference>
<dbReference type="AlphaFoldDB" id="A0AAE0LUX7"/>
<feature type="compositionally biased region" description="Polar residues" evidence="1">
    <location>
        <begin position="187"/>
        <end position="213"/>
    </location>
</feature>
<sequence>MTRKAVLAAALASFAATAPGLKGPIDYTDLHPIVAPTVSPTVTKTDPWRCATEDPMTYLSMPVPTGELQDAHVSFGSSLIETCLTSGTYDYPCAFPDKSRWCGFTTAMPTSLLLAYTAYARDASSWWVANSASIIRIAEECPIMWYQASNFGVLGGALYLNHTLINAQCYAEANTTLAESAPGPTATPGQGATETDPTSTSGAQPAQTSSFPNSGRMLLAVPNTMLPVLAMLLANAATPAPNTDGEPESCMGLCNFACGLGHFPATRRLPTGVTAARWLSAAGRLWVYAVLRAIMGIVLRRFIYVKVLRFFAQMASAPIHY</sequence>
<comment type="caution">
    <text evidence="4">The sequence shown here is derived from an EMBL/GenBank/DDBJ whole genome shotgun (WGS) entry which is preliminary data.</text>
</comment>
<organism evidence="4 5">
    <name type="scientific">Chaetomium fimeti</name>
    <dbReference type="NCBI Taxonomy" id="1854472"/>
    <lineage>
        <taxon>Eukaryota</taxon>
        <taxon>Fungi</taxon>
        <taxon>Dikarya</taxon>
        <taxon>Ascomycota</taxon>
        <taxon>Pezizomycotina</taxon>
        <taxon>Sordariomycetes</taxon>
        <taxon>Sordariomycetidae</taxon>
        <taxon>Sordariales</taxon>
        <taxon>Chaetomiaceae</taxon>
        <taxon>Chaetomium</taxon>
    </lineage>
</organism>